<dbReference type="InterPro" id="IPR046347">
    <property type="entry name" value="bZIP_sf"/>
</dbReference>
<dbReference type="CDD" id="cd14687">
    <property type="entry name" value="bZIP_ATF2"/>
    <property type="match status" value="1"/>
</dbReference>
<evidence type="ECO:0000256" key="3">
    <source>
        <dbReference type="ARBA" id="ARBA00023163"/>
    </source>
</evidence>
<name>A0A9W8U3Z7_9HYPO</name>
<gene>
    <name evidence="7" type="ORF">NW766_012191</name>
</gene>
<evidence type="ECO:0000256" key="2">
    <source>
        <dbReference type="ARBA" id="ARBA00023015"/>
    </source>
</evidence>
<protein>
    <recommendedName>
        <fullName evidence="6">BZIP domain-containing protein</fullName>
    </recommendedName>
</protein>
<evidence type="ECO:0000313" key="7">
    <source>
        <dbReference type="EMBL" id="KAJ4003739.1"/>
    </source>
</evidence>
<keyword evidence="4" id="KW-0539">Nucleus</keyword>
<dbReference type="GO" id="GO:0005634">
    <property type="term" value="C:nucleus"/>
    <property type="evidence" value="ECO:0007669"/>
    <property type="project" value="UniProtKB-SubCell"/>
</dbReference>
<keyword evidence="3" id="KW-0804">Transcription</keyword>
<feature type="compositionally biased region" description="Basic residues" evidence="5">
    <location>
        <begin position="146"/>
        <end position="155"/>
    </location>
</feature>
<dbReference type="InterPro" id="IPR004827">
    <property type="entry name" value="bZIP"/>
</dbReference>
<dbReference type="Proteomes" id="UP001152130">
    <property type="component" value="Unassembled WGS sequence"/>
</dbReference>
<dbReference type="OrthoDB" id="295274at2759"/>
<comment type="subcellular location">
    <subcellularLocation>
        <location evidence="1">Nucleus</location>
    </subcellularLocation>
</comment>
<feature type="compositionally biased region" description="Acidic residues" evidence="5">
    <location>
        <begin position="185"/>
        <end position="195"/>
    </location>
</feature>
<dbReference type="PROSITE" id="PS00036">
    <property type="entry name" value="BZIP_BASIC"/>
    <property type="match status" value="1"/>
</dbReference>
<comment type="caution">
    <text evidence="7">The sequence shown here is derived from an EMBL/GenBank/DDBJ whole genome shotgun (WGS) entry which is preliminary data.</text>
</comment>
<dbReference type="AlphaFoldDB" id="A0A9W8U3Z7"/>
<dbReference type="Gene3D" id="1.20.5.170">
    <property type="match status" value="1"/>
</dbReference>
<dbReference type="EMBL" id="JAPDHF010000026">
    <property type="protein sequence ID" value="KAJ4003739.1"/>
    <property type="molecule type" value="Genomic_DNA"/>
</dbReference>
<evidence type="ECO:0000259" key="6">
    <source>
        <dbReference type="PROSITE" id="PS00036"/>
    </source>
</evidence>
<evidence type="ECO:0000313" key="8">
    <source>
        <dbReference type="Proteomes" id="UP001152130"/>
    </source>
</evidence>
<proteinExistence type="predicted"/>
<dbReference type="SUPFAM" id="SSF57959">
    <property type="entry name" value="Leucine zipper domain"/>
    <property type="match status" value="1"/>
</dbReference>
<sequence>MGTVYPGYQQQKDMQVFDSYAPAPDLTPGMNSYGMLPDGNWGQWWSPGDAAFAESANATAPDVYTQEQQFPPNYTLDQATPTQWDSPATSIHSYPVPSPSTEVTSVDASPGDESRRGSQSDQRKRKRNTATATKFKAEPRQPATRSTRRTSAKKASKAEPAPPAEKPKRGSKSKASAKQIKQEALEEEAQDAEGEHDEHNKKIQERNRIASNKFRVKKREDARKLRADEEDMERVNRDLSNCVSDLTLQVYDLKMKLLQHTDCKCHLIQDYIATEAQKYIKDLGDGKHPNTTPAFPPPHMFQQQHHHAQ</sequence>
<dbReference type="GO" id="GO:0003700">
    <property type="term" value="F:DNA-binding transcription factor activity"/>
    <property type="evidence" value="ECO:0007669"/>
    <property type="project" value="InterPro"/>
</dbReference>
<feature type="region of interest" description="Disordered" evidence="5">
    <location>
        <begin position="73"/>
        <end position="224"/>
    </location>
</feature>
<evidence type="ECO:0000256" key="1">
    <source>
        <dbReference type="ARBA" id="ARBA00004123"/>
    </source>
</evidence>
<feature type="compositionally biased region" description="Basic and acidic residues" evidence="5">
    <location>
        <begin position="112"/>
        <end position="122"/>
    </location>
</feature>
<dbReference type="PANTHER" id="PTHR19304">
    <property type="entry name" value="CYCLIC-AMP RESPONSE ELEMENT BINDING PROTEIN"/>
    <property type="match status" value="1"/>
</dbReference>
<evidence type="ECO:0000256" key="4">
    <source>
        <dbReference type="ARBA" id="ARBA00023242"/>
    </source>
</evidence>
<feature type="region of interest" description="Disordered" evidence="5">
    <location>
        <begin position="283"/>
        <end position="309"/>
    </location>
</feature>
<feature type="compositionally biased region" description="Basic and acidic residues" evidence="5">
    <location>
        <begin position="196"/>
        <end position="208"/>
    </location>
</feature>
<accession>A0A9W8U3Z7</accession>
<feature type="domain" description="BZIP" evidence="6">
    <location>
        <begin position="202"/>
        <end position="217"/>
    </location>
</feature>
<keyword evidence="8" id="KW-1185">Reference proteome</keyword>
<reference evidence="7" key="1">
    <citation type="submission" date="2022-10" db="EMBL/GenBank/DDBJ databases">
        <title>Fusarium specimens isolated from Avocado Roots.</title>
        <authorList>
            <person name="Stajich J."/>
            <person name="Roper C."/>
            <person name="Heimlech-Rivalta G."/>
        </authorList>
    </citation>
    <scope>NUCLEOTIDE SEQUENCE</scope>
    <source>
        <strain evidence="7">CF00143</strain>
    </source>
</reference>
<evidence type="ECO:0000256" key="5">
    <source>
        <dbReference type="SAM" id="MobiDB-lite"/>
    </source>
</evidence>
<organism evidence="7 8">
    <name type="scientific">Fusarium irregulare</name>
    <dbReference type="NCBI Taxonomy" id="2494466"/>
    <lineage>
        <taxon>Eukaryota</taxon>
        <taxon>Fungi</taxon>
        <taxon>Dikarya</taxon>
        <taxon>Ascomycota</taxon>
        <taxon>Pezizomycotina</taxon>
        <taxon>Sordariomycetes</taxon>
        <taxon>Hypocreomycetidae</taxon>
        <taxon>Hypocreales</taxon>
        <taxon>Nectriaceae</taxon>
        <taxon>Fusarium</taxon>
        <taxon>Fusarium incarnatum-equiseti species complex</taxon>
    </lineage>
</organism>
<dbReference type="InterPro" id="IPR051027">
    <property type="entry name" value="bZIP_transcription_factors"/>
</dbReference>
<feature type="compositionally biased region" description="Polar residues" evidence="5">
    <location>
        <begin position="73"/>
        <end position="92"/>
    </location>
</feature>
<keyword evidence="2" id="KW-0805">Transcription regulation</keyword>